<keyword evidence="2" id="KW-0812">Transmembrane</keyword>
<feature type="transmembrane region" description="Helical" evidence="2">
    <location>
        <begin position="193"/>
        <end position="217"/>
    </location>
</feature>
<feature type="transmembrane region" description="Helical" evidence="2">
    <location>
        <begin position="237"/>
        <end position="261"/>
    </location>
</feature>
<accession>A0A6C0KCG0</accession>
<reference evidence="3" key="1">
    <citation type="journal article" date="2020" name="Nature">
        <title>Giant virus diversity and host interactions through global metagenomics.</title>
        <authorList>
            <person name="Schulz F."/>
            <person name="Roux S."/>
            <person name="Paez-Espino D."/>
            <person name="Jungbluth S."/>
            <person name="Walsh D.A."/>
            <person name="Denef V.J."/>
            <person name="McMahon K.D."/>
            <person name="Konstantinidis K.T."/>
            <person name="Eloe-Fadrosh E.A."/>
            <person name="Kyrpides N.C."/>
            <person name="Woyke T."/>
        </authorList>
    </citation>
    <scope>NUCLEOTIDE SEQUENCE</scope>
    <source>
        <strain evidence="3">GVMAG-S-1102244-55</strain>
    </source>
</reference>
<protein>
    <submittedName>
        <fullName evidence="3">Uncharacterized protein</fullName>
    </submittedName>
</protein>
<keyword evidence="2" id="KW-0472">Membrane</keyword>
<evidence type="ECO:0000256" key="1">
    <source>
        <dbReference type="SAM" id="MobiDB-lite"/>
    </source>
</evidence>
<proteinExistence type="predicted"/>
<feature type="region of interest" description="Disordered" evidence="1">
    <location>
        <begin position="1"/>
        <end position="55"/>
    </location>
</feature>
<feature type="transmembrane region" description="Helical" evidence="2">
    <location>
        <begin position="85"/>
        <end position="103"/>
    </location>
</feature>
<feature type="transmembrane region" description="Helical" evidence="2">
    <location>
        <begin position="157"/>
        <end position="181"/>
    </location>
</feature>
<dbReference type="EMBL" id="MN740849">
    <property type="protein sequence ID" value="QHU15073.1"/>
    <property type="molecule type" value="Genomic_DNA"/>
</dbReference>
<keyword evidence="2" id="KW-1133">Transmembrane helix</keyword>
<name>A0A6C0KCG0_9ZZZZ</name>
<sequence length="265" mass="28553">MTNKMKFRKNRKLKSKMKGGNAASGPSAPAAGPRGEAASGPGYKKAAPTVPPLPSEKDIPVAKAVLVKSKSGSSRGDYGSLNMQFFLYAVASIGVVGLAWLLISRSLIKHEYSETLSYGLVSLAVFLSFFLVIVSGLKTMRSGEGFVNGVKYLFKVVLFAITKCLPAILILIQCAVLIYITSKHANYLYTSNGIPAVFNTFNVMAAVMIMGQSYVWWKQVQKIVLGSGDKYSNPALVPGFVLAAILSSIAISQMFVILEYLKTDC</sequence>
<dbReference type="AlphaFoldDB" id="A0A6C0KCG0"/>
<evidence type="ECO:0000256" key="2">
    <source>
        <dbReference type="SAM" id="Phobius"/>
    </source>
</evidence>
<feature type="compositionally biased region" description="Low complexity" evidence="1">
    <location>
        <begin position="19"/>
        <end position="42"/>
    </location>
</feature>
<evidence type="ECO:0000313" key="3">
    <source>
        <dbReference type="EMBL" id="QHU15073.1"/>
    </source>
</evidence>
<feature type="compositionally biased region" description="Basic residues" evidence="1">
    <location>
        <begin position="1"/>
        <end position="17"/>
    </location>
</feature>
<organism evidence="3">
    <name type="scientific">viral metagenome</name>
    <dbReference type="NCBI Taxonomy" id="1070528"/>
    <lineage>
        <taxon>unclassified sequences</taxon>
        <taxon>metagenomes</taxon>
        <taxon>organismal metagenomes</taxon>
    </lineage>
</organism>
<feature type="transmembrane region" description="Helical" evidence="2">
    <location>
        <begin position="115"/>
        <end position="137"/>
    </location>
</feature>